<dbReference type="EMBL" id="KZ613498">
    <property type="protein sequence ID" value="PMD17752.1"/>
    <property type="molecule type" value="Genomic_DNA"/>
</dbReference>
<dbReference type="AlphaFoldDB" id="A0A2J6PUP5"/>
<dbReference type="Proteomes" id="UP000235672">
    <property type="component" value="Unassembled WGS sequence"/>
</dbReference>
<dbReference type="InterPro" id="IPR023213">
    <property type="entry name" value="CAT-like_dom_sf"/>
</dbReference>
<dbReference type="PANTHER" id="PTHR31642:SF310">
    <property type="entry name" value="FATTY ALCOHOL:CAFFEOYL-COA ACYLTRANSFERASE"/>
    <property type="match status" value="1"/>
</dbReference>
<dbReference type="STRING" id="1745343.A0A2J6PUP5"/>
<sequence>MVSETDTLYIPLGPLDHIAPCNIPQSIIYLSLKQDQDPKDAFTYLHEGLRQTILHTPWLNGRVYLQSRDSPGWRPGQLEIRYNSIDHGRGSSETSELPLRFNELPKFTSFAELREAGFPLDVFDDEVLLWTSPFEPDFESGAEVFAAQANFLPGGCLLVLSIAPPVSDGTAMLSVIKSWADHCNSLLRAREHKTANGNQSPLPRPAGGVDRVALDTILAEARDSSKLLEFCDKNQASDSRHLLNDSAETNVTLGTSPNNYQESDMKPSIFYMSQAMYSELCKELASIQNATDVSGNDAICGFIWKSTLRAWAGVRTQQKADLGETATVAIPFDARPDLSHLLPADYLGNLNFEHILTLPLRTLISPETSIPWVAKMIRTNATRQAHKNDLLEAYNLLRSIPEYNSRHVQIRASRLSTRAPSVGILSPMVLPFNNTCFGEHLFANGGRPEAFRPMMGMCNRGYRTCFVIPRKQHGGIEFVMTLSKEERDFLQGDDEFSRYAFSVA</sequence>
<dbReference type="OrthoDB" id="429813at2759"/>
<protein>
    <recommendedName>
        <fullName evidence="4">Transferase family protein</fullName>
    </recommendedName>
</protein>
<name>A0A2J6PUP5_9HELO</name>
<evidence type="ECO:0000256" key="1">
    <source>
        <dbReference type="ARBA" id="ARBA00022679"/>
    </source>
</evidence>
<dbReference type="GO" id="GO:0016747">
    <property type="term" value="F:acyltransferase activity, transferring groups other than amino-acyl groups"/>
    <property type="evidence" value="ECO:0007669"/>
    <property type="project" value="TreeGrafter"/>
</dbReference>
<evidence type="ECO:0008006" key="4">
    <source>
        <dbReference type="Google" id="ProtNLM"/>
    </source>
</evidence>
<keyword evidence="1" id="KW-0808">Transferase</keyword>
<reference evidence="2 3" key="1">
    <citation type="submission" date="2016-05" db="EMBL/GenBank/DDBJ databases">
        <title>A degradative enzymes factory behind the ericoid mycorrhizal symbiosis.</title>
        <authorList>
            <consortium name="DOE Joint Genome Institute"/>
            <person name="Martino E."/>
            <person name="Morin E."/>
            <person name="Grelet G."/>
            <person name="Kuo A."/>
            <person name="Kohler A."/>
            <person name="Daghino S."/>
            <person name="Barry K."/>
            <person name="Choi C."/>
            <person name="Cichocki N."/>
            <person name="Clum A."/>
            <person name="Copeland A."/>
            <person name="Hainaut M."/>
            <person name="Haridas S."/>
            <person name="Labutti K."/>
            <person name="Lindquist E."/>
            <person name="Lipzen A."/>
            <person name="Khouja H.-R."/>
            <person name="Murat C."/>
            <person name="Ohm R."/>
            <person name="Olson A."/>
            <person name="Spatafora J."/>
            <person name="Veneault-Fourrey C."/>
            <person name="Henrissat B."/>
            <person name="Grigoriev I."/>
            <person name="Martin F."/>
            <person name="Perotto S."/>
        </authorList>
    </citation>
    <scope>NUCLEOTIDE SEQUENCE [LARGE SCALE GENOMIC DNA]</scope>
    <source>
        <strain evidence="2 3">UAMH 7357</strain>
    </source>
</reference>
<proteinExistence type="predicted"/>
<evidence type="ECO:0000313" key="3">
    <source>
        <dbReference type="Proteomes" id="UP000235672"/>
    </source>
</evidence>
<gene>
    <name evidence="2" type="ORF">NA56DRAFT_631409</name>
</gene>
<dbReference type="PANTHER" id="PTHR31642">
    <property type="entry name" value="TRICHOTHECENE 3-O-ACETYLTRANSFERASE"/>
    <property type="match status" value="1"/>
</dbReference>
<dbReference type="Pfam" id="PF02458">
    <property type="entry name" value="Transferase"/>
    <property type="match status" value="1"/>
</dbReference>
<dbReference type="InterPro" id="IPR050317">
    <property type="entry name" value="Plant_Fungal_Acyltransferase"/>
</dbReference>
<dbReference type="Gene3D" id="3.30.559.10">
    <property type="entry name" value="Chloramphenicol acetyltransferase-like domain"/>
    <property type="match status" value="2"/>
</dbReference>
<accession>A0A2J6PUP5</accession>
<keyword evidence="3" id="KW-1185">Reference proteome</keyword>
<organism evidence="2 3">
    <name type="scientific">Hyaloscypha hepaticicola</name>
    <dbReference type="NCBI Taxonomy" id="2082293"/>
    <lineage>
        <taxon>Eukaryota</taxon>
        <taxon>Fungi</taxon>
        <taxon>Dikarya</taxon>
        <taxon>Ascomycota</taxon>
        <taxon>Pezizomycotina</taxon>
        <taxon>Leotiomycetes</taxon>
        <taxon>Helotiales</taxon>
        <taxon>Hyaloscyphaceae</taxon>
        <taxon>Hyaloscypha</taxon>
    </lineage>
</organism>
<evidence type="ECO:0000313" key="2">
    <source>
        <dbReference type="EMBL" id="PMD17752.1"/>
    </source>
</evidence>